<reference evidence="5" key="4">
    <citation type="journal article" date="2008" name="Nucleic Acids Res.">
        <title>The rice annotation project database (RAP-DB): 2008 update.</title>
        <authorList>
            <consortium name="The rice annotation project (RAP)"/>
        </authorList>
    </citation>
    <scope>GENOME REANNOTATION</scope>
    <source>
        <strain evidence="5">cv. Nipponbare</strain>
    </source>
</reference>
<proteinExistence type="predicted"/>
<dbReference type="PANTHER" id="PTHR33018">
    <property type="entry name" value="OS10G0338966 PROTEIN-RELATED"/>
    <property type="match status" value="1"/>
</dbReference>
<dbReference type="EMBL" id="AP006169">
    <property type="protein sequence ID" value="BAD34332.1"/>
    <property type="molecule type" value="Genomic_DNA"/>
</dbReference>
<dbReference type="Proteomes" id="UP000000763">
    <property type="component" value="Chromosome 9"/>
</dbReference>
<evidence type="ECO:0000259" key="2">
    <source>
        <dbReference type="Pfam" id="PF26133"/>
    </source>
</evidence>
<dbReference type="Pfam" id="PF26133">
    <property type="entry name" value="DUF8039"/>
    <property type="match status" value="1"/>
</dbReference>
<evidence type="ECO:0000313" key="4">
    <source>
        <dbReference type="EMBL" id="BAD34332.1"/>
    </source>
</evidence>
<feature type="compositionally biased region" description="Low complexity" evidence="1">
    <location>
        <begin position="381"/>
        <end position="392"/>
    </location>
</feature>
<dbReference type="PANTHER" id="PTHR33018:SF19">
    <property type="entry name" value="OS12G0558775 PROTEIN"/>
    <property type="match status" value="1"/>
</dbReference>
<sequence>MMIRTTYLSNRPVTYSVQMVVRRRSKRKAGRNRTEQEVEMDTATSAPERTETSTSAGGSGKKRRGERSKNKLPKETYNVIALDQDGKPVEPPIVRFKFSNACGTLVRTRCPINVKLWETVDDNIKTLLWNELQKYFVFPPGSEVRGRDYALKKMGDRWRQWKSDLNRDYVQKNLPPFTDYGHISQADWDTFVADRTIAEALALRKKMSELAKKNRYPHRLGSSGYAGHVDQWREIEQRFAAAGKPLLVDPMVERSKNWVWARSTGQVSDEGDILFETPDIEEVTTNLQQIVEKERSGQFVPWRERDQLTAALGTAEHSGRVRGLSSKASWKVGFPQDAPSYKKRDKYKEQLSDKIYAQVKEHFYSLAAENPTAFPRLFPDSQQPTQSAQQTTNVPSSVGSVQTSTFPVDSITRPTPCSLVVPIGRAGKTKEVATGLAIPGRQFHNTAIPEDYARVQVAKVHSDHVSLELDIPGPEGIELLGDAVNQFILWHRRDIILSAAVLAAGSSTPSSAAAPAPPSPPEPPSPRHPPSPPPLRSPPRQPTPPPSPSQQPPLPAPQPVQASPTSPAKQHAPPAPPSVQTSPPTPQSALVEQVHIPDGTTSEPKSNTLEPRRIIPKLISTYDPKEIDKDKEKFMFSAFRNSEKRKELAHILSDSQKSVLAAQDEVQSWLSADVPETYEYGKPFLPTYLMNKLPWEMRVMHEWYMKASRKGLGFISVAVPEGAFMSGPNGIFFISFQDLYALYKLDKMDVNLVAAFCLMQFHEADRTGAKVGYVDPTRICKTQHTVELRQDCEQLVGKTPEEKEEYVKTLHKRKKLEVATYLAIAMLAHADKDVLMVPYQFTAHKYYRKRGGPVHIPSQKKLSVRTGWPIPEIPYIAQRFNHTTILNVAADLCRFIRRDVCNARGLFYDNQSELAMDDKFKPLREWEKEHMQ</sequence>
<dbReference type="AlphaFoldDB" id="Q6K4C3"/>
<dbReference type="EMBL" id="AP005573">
    <property type="protein sequence ID" value="BAD22246.1"/>
    <property type="molecule type" value="Genomic_DNA"/>
</dbReference>
<feature type="region of interest" description="Disordered" evidence="1">
    <location>
        <begin position="374"/>
        <end position="405"/>
    </location>
</feature>
<evidence type="ECO:0000313" key="5">
    <source>
        <dbReference type="Proteomes" id="UP000000763"/>
    </source>
</evidence>
<evidence type="ECO:0000256" key="1">
    <source>
        <dbReference type="SAM" id="MobiDB-lite"/>
    </source>
</evidence>
<gene>
    <name evidence="3" type="ORF">OJ1509_C06.19</name>
    <name evidence="4" type="ORF">OSJNBa0026C08.3</name>
</gene>
<feature type="region of interest" description="Disordered" evidence="1">
    <location>
        <begin position="507"/>
        <end position="587"/>
    </location>
</feature>
<accession>Q6K4C3</accession>
<evidence type="ECO:0000313" key="3">
    <source>
        <dbReference type="EMBL" id="BAD22246.1"/>
    </source>
</evidence>
<feature type="compositionally biased region" description="Pro residues" evidence="1">
    <location>
        <begin position="515"/>
        <end position="558"/>
    </location>
</feature>
<reference evidence="5" key="3">
    <citation type="journal article" date="2005" name="Nature">
        <title>The map-based sequence of the rice genome.</title>
        <authorList>
            <consortium name="International rice genome sequencing project (IRGSP)"/>
            <person name="Matsumoto T."/>
            <person name="Wu J."/>
            <person name="Kanamori H."/>
            <person name="Katayose Y."/>
            <person name="Fujisawa M."/>
            <person name="Namiki N."/>
            <person name="Mizuno H."/>
            <person name="Yamamoto K."/>
            <person name="Antonio B.A."/>
            <person name="Baba T."/>
            <person name="Sakata K."/>
            <person name="Nagamura Y."/>
            <person name="Aoki H."/>
            <person name="Arikawa K."/>
            <person name="Arita K."/>
            <person name="Bito T."/>
            <person name="Chiden Y."/>
            <person name="Fujitsuka N."/>
            <person name="Fukunaka R."/>
            <person name="Hamada M."/>
            <person name="Harada C."/>
            <person name="Hayashi A."/>
            <person name="Hijishita S."/>
            <person name="Honda M."/>
            <person name="Hosokawa S."/>
            <person name="Ichikawa Y."/>
            <person name="Idonuma A."/>
            <person name="Iijima M."/>
            <person name="Ikeda M."/>
            <person name="Ikeno M."/>
            <person name="Ito K."/>
            <person name="Ito S."/>
            <person name="Ito T."/>
            <person name="Ito Y."/>
            <person name="Ito Y."/>
            <person name="Iwabuchi A."/>
            <person name="Kamiya K."/>
            <person name="Karasawa W."/>
            <person name="Kurita K."/>
            <person name="Katagiri S."/>
            <person name="Kikuta A."/>
            <person name="Kobayashi H."/>
            <person name="Kobayashi N."/>
            <person name="Machita K."/>
            <person name="Maehara T."/>
            <person name="Masukawa M."/>
            <person name="Mizubayashi T."/>
            <person name="Mukai Y."/>
            <person name="Nagasaki H."/>
            <person name="Nagata Y."/>
            <person name="Naito S."/>
            <person name="Nakashima M."/>
            <person name="Nakama Y."/>
            <person name="Nakamichi Y."/>
            <person name="Nakamura M."/>
            <person name="Meguro A."/>
            <person name="Negishi M."/>
            <person name="Ohta I."/>
            <person name="Ohta T."/>
            <person name="Okamoto M."/>
            <person name="Ono N."/>
            <person name="Saji S."/>
            <person name="Sakaguchi M."/>
            <person name="Sakai K."/>
            <person name="Shibata M."/>
            <person name="Shimokawa T."/>
            <person name="Song J."/>
            <person name="Takazaki Y."/>
            <person name="Terasawa K."/>
            <person name="Tsugane M."/>
            <person name="Tsuji K."/>
            <person name="Ueda S."/>
            <person name="Waki K."/>
            <person name="Yamagata H."/>
            <person name="Yamamoto M."/>
            <person name="Yamamoto S."/>
            <person name="Yamane H."/>
            <person name="Yoshiki S."/>
            <person name="Yoshihara R."/>
            <person name="Yukawa K."/>
            <person name="Zhong H."/>
            <person name="Yano M."/>
            <person name="Yuan Q."/>
            <person name="Ouyang S."/>
            <person name="Liu J."/>
            <person name="Jones K.M."/>
            <person name="Gansberger K."/>
            <person name="Moffat K."/>
            <person name="Hill J."/>
            <person name="Bera J."/>
            <person name="Fadrosh D."/>
            <person name="Jin S."/>
            <person name="Johri S."/>
            <person name="Kim M."/>
            <person name="Overton L."/>
            <person name="Reardon M."/>
            <person name="Tsitrin T."/>
            <person name="Vuong H."/>
            <person name="Weaver B."/>
            <person name="Ciecko A."/>
            <person name="Tallon L."/>
            <person name="Jackson J."/>
            <person name="Pai G."/>
            <person name="Aken S.V."/>
            <person name="Utterback T."/>
            <person name="Reidmuller S."/>
            <person name="Feldblyum T."/>
            <person name="Hsiao J."/>
            <person name="Zismann V."/>
            <person name="Iobst S."/>
            <person name="de Vazeille A.R."/>
            <person name="Buell C.R."/>
            <person name="Ying K."/>
            <person name="Li Y."/>
            <person name="Lu T."/>
            <person name="Huang Y."/>
            <person name="Zhao Q."/>
            <person name="Feng Q."/>
            <person name="Zhang L."/>
            <person name="Zhu J."/>
            <person name="Weng Q."/>
            <person name="Mu J."/>
            <person name="Lu Y."/>
            <person name="Fan D."/>
            <person name="Liu Y."/>
            <person name="Guan J."/>
            <person name="Zhang Y."/>
            <person name="Yu S."/>
            <person name="Liu X."/>
            <person name="Zhang Y."/>
            <person name="Hong G."/>
            <person name="Han B."/>
            <person name="Choisne N."/>
            <person name="Demange N."/>
            <person name="Orjeda G."/>
            <person name="Samain S."/>
            <person name="Cattolico L."/>
            <person name="Pelletier E."/>
            <person name="Couloux A."/>
            <person name="Segurens B."/>
            <person name="Wincker P."/>
            <person name="D'Hont A."/>
            <person name="Scarpelli C."/>
            <person name="Weissenbach J."/>
            <person name="Salanoubat M."/>
            <person name="Quetier F."/>
            <person name="Yu Y."/>
            <person name="Kim H.R."/>
            <person name="Rambo T."/>
            <person name="Currie J."/>
            <person name="Collura K."/>
            <person name="Luo M."/>
            <person name="Yang T."/>
            <person name="Ammiraju J.S.S."/>
            <person name="Engler F."/>
            <person name="Soderlund C."/>
            <person name="Wing R.A."/>
            <person name="Palmer L.E."/>
            <person name="de la Bastide M."/>
            <person name="Spiegel L."/>
            <person name="Nascimento L."/>
            <person name="Zutavern T."/>
            <person name="O'Shaughnessy A."/>
            <person name="Dike S."/>
            <person name="Dedhia N."/>
            <person name="Preston R."/>
            <person name="Balija V."/>
            <person name="McCombie W.R."/>
            <person name="Chow T."/>
            <person name="Chen H."/>
            <person name="Chung M."/>
            <person name="Chen C."/>
            <person name="Shaw J."/>
            <person name="Wu H."/>
            <person name="Hsiao K."/>
            <person name="Chao Y."/>
            <person name="Chu M."/>
            <person name="Cheng C."/>
            <person name="Hour A."/>
            <person name="Lee P."/>
            <person name="Lin S."/>
            <person name="Lin Y."/>
            <person name="Liou J."/>
            <person name="Liu S."/>
            <person name="Hsing Y."/>
            <person name="Raghuvanshi S."/>
            <person name="Mohanty A."/>
            <person name="Bharti A.K."/>
            <person name="Gaur A."/>
            <person name="Gupta V."/>
            <person name="Kumar D."/>
            <person name="Ravi V."/>
            <person name="Vij S."/>
            <person name="Kapur A."/>
            <person name="Khurana P."/>
            <person name="Khurana P."/>
            <person name="Khurana J.P."/>
            <person name="Tyagi A.K."/>
            <person name="Gaikwad K."/>
            <person name="Singh A."/>
            <person name="Dalal V."/>
            <person name="Srivastava S."/>
            <person name="Dixit A."/>
            <person name="Pal A.K."/>
            <person name="Ghazi I.A."/>
            <person name="Yadav M."/>
            <person name="Pandit A."/>
            <person name="Bhargava A."/>
            <person name="Sureshbabu K."/>
            <person name="Batra K."/>
            <person name="Sharma T.R."/>
            <person name="Mohapatra T."/>
            <person name="Singh N.K."/>
            <person name="Messing J."/>
            <person name="Nelson A.B."/>
            <person name="Fuks G."/>
            <person name="Kavchok S."/>
            <person name="Keizer G."/>
            <person name="Linton E."/>
            <person name="Llaca V."/>
            <person name="Song R."/>
            <person name="Tanyolac B."/>
            <person name="Young S."/>
            <person name="Ho-Il K."/>
            <person name="Hahn J.H."/>
            <person name="Sangsakoo G."/>
            <person name="Vanavichit A."/>
            <person name="de Mattos Luiz.A.T."/>
            <person name="Zimmer P.D."/>
            <person name="Malone G."/>
            <person name="Dellagostin O."/>
            <person name="de Oliveira A.C."/>
            <person name="Bevan M."/>
            <person name="Bancroft I."/>
            <person name="Minx P."/>
            <person name="Cordum H."/>
            <person name="Wilson R."/>
            <person name="Cheng Z."/>
            <person name="Jin W."/>
            <person name="Jiang J."/>
            <person name="Leong S.A."/>
            <person name="Iwama H."/>
            <person name="Gojobori T."/>
            <person name="Itoh T."/>
            <person name="Niimura Y."/>
            <person name="Fujii Y."/>
            <person name="Habara T."/>
            <person name="Sakai H."/>
            <person name="Sato Y."/>
            <person name="Wilson G."/>
            <person name="Kumar K."/>
            <person name="McCouch S."/>
            <person name="Juretic N."/>
            <person name="Hoen D."/>
            <person name="Wright S."/>
            <person name="Bruskiewich R."/>
            <person name="Bureau T."/>
            <person name="Miyao A."/>
            <person name="Hirochika H."/>
            <person name="Nishikawa T."/>
            <person name="Kadowaki K."/>
            <person name="Sugiura M."/>
            <person name="Burr B."/>
            <person name="Sasaki T."/>
        </authorList>
    </citation>
    <scope>NUCLEOTIDE SEQUENCE [LARGE SCALE GENOMIC DNA]</scope>
    <source>
        <strain evidence="5">cv. Nipponbare</strain>
    </source>
</reference>
<reference evidence="3" key="1">
    <citation type="submission" date="2002-07" db="EMBL/GenBank/DDBJ databases">
        <title>Oryza sativa nipponbare(GA3) genomic DNA, chromosome 9, BAC clone:OJ1509_C06.</title>
        <authorList>
            <person name="Sasaki T."/>
            <person name="Matsumoto T."/>
            <person name="Hattori M."/>
            <person name="Sakaki Y."/>
            <person name="Katayose Y."/>
        </authorList>
    </citation>
    <scope>NUCLEOTIDE SEQUENCE</scope>
</reference>
<feature type="domain" description="DUF8039" evidence="2">
    <location>
        <begin position="407"/>
        <end position="497"/>
    </location>
</feature>
<name>Q6K4C3_ORYSJ</name>
<dbReference type="InterPro" id="IPR058352">
    <property type="entry name" value="DUF8039"/>
</dbReference>
<feature type="region of interest" description="Disordered" evidence="1">
    <location>
        <begin position="21"/>
        <end position="73"/>
    </location>
</feature>
<feature type="compositionally biased region" description="Basic residues" evidence="1">
    <location>
        <begin position="21"/>
        <end position="31"/>
    </location>
</feature>
<protein>
    <submittedName>
        <fullName evidence="3">Hydroxyproline-rich glycoprotein-like</fullName>
    </submittedName>
</protein>
<organism evidence="3 5">
    <name type="scientific">Oryza sativa subsp. japonica</name>
    <name type="common">Rice</name>
    <dbReference type="NCBI Taxonomy" id="39947"/>
    <lineage>
        <taxon>Eukaryota</taxon>
        <taxon>Viridiplantae</taxon>
        <taxon>Streptophyta</taxon>
        <taxon>Embryophyta</taxon>
        <taxon>Tracheophyta</taxon>
        <taxon>Spermatophyta</taxon>
        <taxon>Magnoliopsida</taxon>
        <taxon>Liliopsida</taxon>
        <taxon>Poales</taxon>
        <taxon>Poaceae</taxon>
        <taxon>BOP clade</taxon>
        <taxon>Oryzoideae</taxon>
        <taxon>Oryzeae</taxon>
        <taxon>Oryzinae</taxon>
        <taxon>Oryza</taxon>
        <taxon>Oryza sativa</taxon>
    </lineage>
</organism>
<reference evidence="4" key="2">
    <citation type="submission" date="2003-01" db="EMBL/GenBank/DDBJ databases">
        <title>Oryza sativa nipponbare(GA3) genomic DNA, chromosome 9, BAC clone:OSJNBa0026C08.</title>
        <authorList>
            <person name="Sasaki T."/>
            <person name="Matsumoto T."/>
            <person name="Katayose Y."/>
        </authorList>
    </citation>
    <scope>NUCLEOTIDE SEQUENCE</scope>
</reference>
<feature type="compositionally biased region" description="Polar residues" evidence="1">
    <location>
        <begin position="393"/>
        <end position="405"/>
    </location>
</feature>